<dbReference type="EnsemblPlants" id="OBART06G11780.1">
    <property type="protein sequence ID" value="OBART06G11780.1"/>
    <property type="gene ID" value="OBART06G11780"/>
</dbReference>
<proteinExistence type="predicted"/>
<dbReference type="Gramene" id="OBART06G11780.1">
    <property type="protein sequence ID" value="OBART06G11780.1"/>
    <property type="gene ID" value="OBART06G11780"/>
</dbReference>
<dbReference type="PaxDb" id="65489-OBART06G11780.1"/>
<sequence>MRRRLFFVTTRVVQNLVEERRLSPFTVTSDAYARAAVRWIRRGGALCTPSGQHQLLWCVAAALLEFVLD</sequence>
<evidence type="ECO:0000313" key="2">
    <source>
        <dbReference type="Proteomes" id="UP000026960"/>
    </source>
</evidence>
<name>A0A0D3GFN0_9ORYZ</name>
<reference evidence="1" key="1">
    <citation type="journal article" date="2009" name="Rice">
        <title>De Novo Next Generation Sequencing of Plant Genomes.</title>
        <authorList>
            <person name="Rounsley S."/>
            <person name="Marri P.R."/>
            <person name="Yu Y."/>
            <person name="He R."/>
            <person name="Sisneros N."/>
            <person name="Goicoechea J.L."/>
            <person name="Lee S.J."/>
            <person name="Angelova A."/>
            <person name="Kudrna D."/>
            <person name="Luo M."/>
            <person name="Affourtit J."/>
            <person name="Desany B."/>
            <person name="Knight J."/>
            <person name="Niazi F."/>
            <person name="Egholm M."/>
            <person name="Wing R.A."/>
        </authorList>
    </citation>
    <scope>NUCLEOTIDE SEQUENCE [LARGE SCALE GENOMIC DNA]</scope>
    <source>
        <strain evidence="1">cv. IRGC 105608</strain>
    </source>
</reference>
<keyword evidence="2" id="KW-1185">Reference proteome</keyword>
<reference evidence="1" key="2">
    <citation type="submission" date="2015-03" db="UniProtKB">
        <authorList>
            <consortium name="EnsemblPlants"/>
        </authorList>
    </citation>
    <scope>IDENTIFICATION</scope>
</reference>
<evidence type="ECO:0000313" key="1">
    <source>
        <dbReference type="EnsemblPlants" id="OBART06G11780.1"/>
    </source>
</evidence>
<dbReference type="Proteomes" id="UP000026960">
    <property type="component" value="Chromosome 6"/>
</dbReference>
<protein>
    <submittedName>
        <fullName evidence="1">Uncharacterized protein</fullName>
    </submittedName>
</protein>
<accession>A0A0D3GFN0</accession>
<dbReference type="STRING" id="65489.A0A0D3GFN0"/>
<dbReference type="AlphaFoldDB" id="A0A0D3GFN0"/>
<dbReference type="HOGENOM" id="CLU_2779861_0_0_1"/>
<organism evidence="1">
    <name type="scientific">Oryza barthii</name>
    <dbReference type="NCBI Taxonomy" id="65489"/>
    <lineage>
        <taxon>Eukaryota</taxon>
        <taxon>Viridiplantae</taxon>
        <taxon>Streptophyta</taxon>
        <taxon>Embryophyta</taxon>
        <taxon>Tracheophyta</taxon>
        <taxon>Spermatophyta</taxon>
        <taxon>Magnoliopsida</taxon>
        <taxon>Liliopsida</taxon>
        <taxon>Poales</taxon>
        <taxon>Poaceae</taxon>
        <taxon>BOP clade</taxon>
        <taxon>Oryzoideae</taxon>
        <taxon>Oryzeae</taxon>
        <taxon>Oryzinae</taxon>
        <taxon>Oryza</taxon>
    </lineage>
</organism>